<protein>
    <recommendedName>
        <fullName evidence="3 11">Chorismate synthase</fullName>
        <shortName evidence="11">CS</shortName>
        <ecNumber evidence="3 11">4.2.3.5</ecNumber>
    </recommendedName>
    <alternativeName>
        <fullName evidence="11">5-enolpyruvylshikimate-3-phosphate phospholyase</fullName>
    </alternativeName>
</protein>
<keyword evidence="4 11" id="KW-0028">Amino-acid biosynthesis</keyword>
<comment type="subunit">
    <text evidence="11">Homotetramer.</text>
</comment>
<dbReference type="InterPro" id="IPR035904">
    <property type="entry name" value="Chorismate_synth_AroC_sf"/>
</dbReference>
<sequence length="399" mass="42598">MIRFLTAGESHGPALTAIIEGLPAGLPLTAAAIQADLDRRRQGYGRGGRMQIEGDQVAILSGVRHGSTLGSPVTLQILNRDWERWQEVMAVAPGMGSAAVTIDQDERISSLKANVTAPRPGHADLAGALKYQQSDIRNILERASARETAARVSVGAVARRILQEFEIEVFSGVLQIGTVRLAEPPEDMVRYREEARNSPVAAPDSEVSRLMTAEIDRAKSAGDSLGGVIEVIARGVPPGLGSHVHWERRLDSRLAGALMSIPAIKGVSVGLGFQAAGLPGSQVHDEIGYAPGQGYSRRTNHAGGIEGGISNGEMIRVSLAMKPIPTLYRPLRTVDIVSKEPVQASVERSDTCAVPAAAVVAEAMVCWVLAEALTEKCGGDHLEEMRAHYRDYLAAIRSF</sequence>
<dbReference type="GO" id="GO:0004107">
    <property type="term" value="F:chorismate synthase activity"/>
    <property type="evidence" value="ECO:0007669"/>
    <property type="project" value="UniProtKB-UniRule"/>
</dbReference>
<feature type="binding site" evidence="11">
    <location>
        <position position="348"/>
    </location>
    <ligand>
        <name>FMN</name>
        <dbReference type="ChEBI" id="CHEBI:58210"/>
    </ligand>
</feature>
<evidence type="ECO:0000256" key="3">
    <source>
        <dbReference type="ARBA" id="ARBA00013036"/>
    </source>
</evidence>
<dbReference type="EC" id="4.2.3.5" evidence="3 11"/>
<evidence type="ECO:0000256" key="12">
    <source>
        <dbReference type="RuleBase" id="RU000605"/>
    </source>
</evidence>
<comment type="pathway">
    <text evidence="1 11 12">Metabolic intermediate biosynthesis; chorismate biosynthesis; chorismate from D-erythrose 4-phosphate and phosphoenolpyruvate: step 7/7.</text>
</comment>
<keyword evidence="10 11" id="KW-0456">Lyase</keyword>
<dbReference type="GO" id="GO:0009423">
    <property type="term" value="P:chorismate biosynthetic process"/>
    <property type="evidence" value="ECO:0007669"/>
    <property type="project" value="UniProtKB-UniRule"/>
</dbReference>
<feature type="binding site" evidence="11">
    <location>
        <position position="46"/>
    </location>
    <ligand>
        <name>NADP(+)</name>
        <dbReference type="ChEBI" id="CHEBI:58349"/>
    </ligand>
</feature>
<evidence type="ECO:0000256" key="7">
    <source>
        <dbReference type="ARBA" id="ARBA00022827"/>
    </source>
</evidence>
<feature type="binding site" evidence="11">
    <location>
        <begin position="322"/>
        <end position="326"/>
    </location>
    <ligand>
        <name>FMN</name>
        <dbReference type="ChEBI" id="CHEBI:58210"/>
    </ligand>
</feature>
<dbReference type="EMBL" id="SLUN01000009">
    <property type="protein sequence ID" value="TCL70782.1"/>
    <property type="molecule type" value="Genomic_DNA"/>
</dbReference>
<keyword evidence="6 11" id="KW-0288">FMN</keyword>
<organism evidence="13 14">
    <name type="scientific">Hydrogenispora ethanolica</name>
    <dbReference type="NCBI Taxonomy" id="1082276"/>
    <lineage>
        <taxon>Bacteria</taxon>
        <taxon>Bacillati</taxon>
        <taxon>Bacillota</taxon>
        <taxon>Hydrogenispora</taxon>
    </lineage>
</organism>
<evidence type="ECO:0000256" key="2">
    <source>
        <dbReference type="ARBA" id="ARBA00008014"/>
    </source>
</evidence>
<reference evidence="13 14" key="1">
    <citation type="submission" date="2019-03" db="EMBL/GenBank/DDBJ databases">
        <title>Genomic Encyclopedia of Type Strains, Phase IV (KMG-IV): sequencing the most valuable type-strain genomes for metagenomic binning, comparative biology and taxonomic classification.</title>
        <authorList>
            <person name="Goeker M."/>
        </authorList>
    </citation>
    <scope>NUCLEOTIDE SEQUENCE [LARGE SCALE GENOMIC DNA]</scope>
    <source>
        <strain evidence="13 14">LX-B</strain>
    </source>
</reference>
<keyword evidence="8 11" id="KW-0521">NADP</keyword>
<evidence type="ECO:0000256" key="11">
    <source>
        <dbReference type="HAMAP-Rule" id="MF_00300"/>
    </source>
</evidence>
<dbReference type="NCBIfam" id="TIGR00033">
    <property type="entry name" value="aroC"/>
    <property type="match status" value="1"/>
</dbReference>
<dbReference type="InterPro" id="IPR020541">
    <property type="entry name" value="Chorismate_synthase_CS"/>
</dbReference>
<dbReference type="PROSITE" id="PS00787">
    <property type="entry name" value="CHORISMATE_SYNTHASE_1"/>
    <property type="match status" value="1"/>
</dbReference>
<dbReference type="CDD" id="cd07304">
    <property type="entry name" value="Chorismate_synthase"/>
    <property type="match status" value="1"/>
</dbReference>
<evidence type="ECO:0000313" key="13">
    <source>
        <dbReference type="EMBL" id="TCL70782.1"/>
    </source>
</evidence>
<comment type="function">
    <text evidence="11">Catalyzes the anti-1,4-elimination of the C-3 phosphate and the C-6 proR hydrogen from 5-enolpyruvylshikimate-3-phosphate (EPSP) to yield chorismate, which is the branch point compound that serves as the starting substrate for the three terminal pathways of aromatic amino acid biosynthesis. This reaction introduces a second double bond into the aromatic ring system.</text>
</comment>
<dbReference type="FunFam" id="3.60.150.10:FF:000002">
    <property type="entry name" value="Chorismate synthase"/>
    <property type="match status" value="1"/>
</dbReference>
<keyword evidence="7 11" id="KW-0274">FAD</keyword>
<dbReference type="NCBIfam" id="NF003793">
    <property type="entry name" value="PRK05382.1"/>
    <property type="match status" value="1"/>
</dbReference>
<dbReference type="Pfam" id="PF01264">
    <property type="entry name" value="Chorismate_synt"/>
    <property type="match status" value="1"/>
</dbReference>
<dbReference type="PIRSF" id="PIRSF001456">
    <property type="entry name" value="Chorismate_synth"/>
    <property type="match status" value="1"/>
</dbReference>
<dbReference type="AlphaFoldDB" id="A0A4R1RXS8"/>
<keyword evidence="14" id="KW-1185">Reference proteome</keyword>
<evidence type="ECO:0000256" key="1">
    <source>
        <dbReference type="ARBA" id="ARBA00005044"/>
    </source>
</evidence>
<comment type="catalytic activity">
    <reaction evidence="11 12">
        <text>5-O-(1-carboxyvinyl)-3-phosphoshikimate = chorismate + phosphate</text>
        <dbReference type="Rhea" id="RHEA:21020"/>
        <dbReference type="ChEBI" id="CHEBI:29748"/>
        <dbReference type="ChEBI" id="CHEBI:43474"/>
        <dbReference type="ChEBI" id="CHEBI:57701"/>
        <dbReference type="EC" id="4.2.3.5"/>
    </reaction>
</comment>
<dbReference type="PANTHER" id="PTHR21085">
    <property type="entry name" value="CHORISMATE SYNTHASE"/>
    <property type="match status" value="1"/>
</dbReference>
<evidence type="ECO:0000256" key="9">
    <source>
        <dbReference type="ARBA" id="ARBA00023141"/>
    </source>
</evidence>
<evidence type="ECO:0000256" key="8">
    <source>
        <dbReference type="ARBA" id="ARBA00022857"/>
    </source>
</evidence>
<keyword evidence="5 11" id="KW-0285">Flavoprotein</keyword>
<evidence type="ECO:0000256" key="4">
    <source>
        <dbReference type="ARBA" id="ARBA00022605"/>
    </source>
</evidence>
<feature type="binding site" evidence="11">
    <location>
        <position position="40"/>
    </location>
    <ligand>
        <name>NADP(+)</name>
        <dbReference type="ChEBI" id="CHEBI:58349"/>
    </ligand>
</feature>
<gene>
    <name evidence="11" type="primary">aroC</name>
    <name evidence="13" type="ORF">EDC14_1009100</name>
</gene>
<dbReference type="SUPFAM" id="SSF103263">
    <property type="entry name" value="Chorismate synthase, AroC"/>
    <property type="match status" value="1"/>
</dbReference>
<keyword evidence="9 11" id="KW-0057">Aromatic amino acid biosynthesis</keyword>
<proteinExistence type="inferred from homology"/>
<dbReference type="InterPro" id="IPR000453">
    <property type="entry name" value="Chorismate_synth"/>
</dbReference>
<dbReference type="GO" id="GO:0005829">
    <property type="term" value="C:cytosol"/>
    <property type="evidence" value="ECO:0007669"/>
    <property type="project" value="TreeGrafter"/>
</dbReference>
<dbReference type="PANTHER" id="PTHR21085:SF0">
    <property type="entry name" value="CHORISMATE SYNTHASE"/>
    <property type="match status" value="1"/>
</dbReference>
<dbReference type="GO" id="GO:0009073">
    <property type="term" value="P:aromatic amino acid family biosynthetic process"/>
    <property type="evidence" value="ECO:0007669"/>
    <property type="project" value="UniProtKB-KW"/>
</dbReference>
<dbReference type="PROSITE" id="PS00788">
    <property type="entry name" value="CHORISMATE_SYNTHASE_2"/>
    <property type="match status" value="1"/>
</dbReference>
<evidence type="ECO:0000256" key="6">
    <source>
        <dbReference type="ARBA" id="ARBA00022643"/>
    </source>
</evidence>
<evidence type="ECO:0000256" key="10">
    <source>
        <dbReference type="ARBA" id="ARBA00023239"/>
    </source>
</evidence>
<accession>A0A4R1RXS8</accession>
<dbReference type="HAMAP" id="MF_00300">
    <property type="entry name" value="Chorismate_synth"/>
    <property type="match status" value="1"/>
</dbReference>
<dbReference type="GO" id="GO:0008652">
    <property type="term" value="P:amino acid biosynthetic process"/>
    <property type="evidence" value="ECO:0007669"/>
    <property type="project" value="UniProtKB-KW"/>
</dbReference>
<comment type="cofactor">
    <cofactor evidence="11 12">
        <name>FMNH2</name>
        <dbReference type="ChEBI" id="CHEBI:57618"/>
    </cofactor>
    <text evidence="11 12">Reduced FMN (FMNH(2)).</text>
</comment>
<dbReference type="RefSeq" id="WP_165907915.1">
    <property type="nucleotide sequence ID" value="NZ_SLUN01000009.1"/>
</dbReference>
<feature type="binding site" evidence="11">
    <location>
        <begin position="142"/>
        <end position="144"/>
    </location>
    <ligand>
        <name>FMN</name>
        <dbReference type="ChEBI" id="CHEBI:58210"/>
    </ligand>
</feature>
<name>A0A4R1RXS8_HYDET</name>
<evidence type="ECO:0000313" key="14">
    <source>
        <dbReference type="Proteomes" id="UP000295008"/>
    </source>
</evidence>
<dbReference type="UniPathway" id="UPA00053">
    <property type="reaction ID" value="UER00090"/>
</dbReference>
<evidence type="ECO:0000256" key="5">
    <source>
        <dbReference type="ARBA" id="ARBA00022630"/>
    </source>
</evidence>
<comment type="similarity">
    <text evidence="2 11 12">Belongs to the chorismate synthase family.</text>
</comment>
<comment type="caution">
    <text evidence="13">The sequence shown here is derived from an EMBL/GenBank/DDBJ whole genome shotgun (WGS) entry which is preliminary data.</text>
</comment>
<dbReference type="Proteomes" id="UP000295008">
    <property type="component" value="Unassembled WGS sequence"/>
</dbReference>
<dbReference type="GO" id="GO:0010181">
    <property type="term" value="F:FMN binding"/>
    <property type="evidence" value="ECO:0007669"/>
    <property type="project" value="TreeGrafter"/>
</dbReference>
<feature type="binding site" evidence="11">
    <location>
        <position position="307"/>
    </location>
    <ligand>
        <name>FMN</name>
        <dbReference type="ChEBI" id="CHEBI:58210"/>
    </ligand>
</feature>
<comment type="caution">
    <text evidence="11">Lacks conserved residue(s) required for the propagation of feature annotation.</text>
</comment>
<dbReference type="Gene3D" id="3.60.150.10">
    <property type="entry name" value="Chorismate synthase AroC"/>
    <property type="match status" value="1"/>
</dbReference>